<evidence type="ECO:0000256" key="1">
    <source>
        <dbReference type="SAM" id="MobiDB-lite"/>
    </source>
</evidence>
<sequence length="175" mass="18238">MFLRCILLVLSIPPLAETCVPTVPPDEYYPTASLPEETTRPMQVTPVPPEMSTTAGGGGVTMASTTAEAENMCADCDINAIAPVLADPVNTAFESDEDPPVNGCKQTYVLCQTTDNKNCDTIEMLGTNADGTSSIADLTVASSVTSTLSCGADGKYSHGTVTGITQITCNFLDCT</sequence>
<dbReference type="HOGENOM" id="CLU_134011_0_0_1"/>
<evidence type="ECO:0000256" key="2">
    <source>
        <dbReference type="SAM" id="SignalP"/>
    </source>
</evidence>
<feature type="chain" id="PRO_5003403732" description="DUF281 domain-containing protein" evidence="2">
    <location>
        <begin position="19"/>
        <end position="175"/>
    </location>
</feature>
<dbReference type="Pfam" id="PF03436">
    <property type="entry name" value="DUF281"/>
    <property type="match status" value="1"/>
</dbReference>
<evidence type="ECO:0000313" key="4">
    <source>
        <dbReference type="EMBL" id="EGT49710.1"/>
    </source>
</evidence>
<evidence type="ECO:0000313" key="5">
    <source>
        <dbReference type="Proteomes" id="UP000008068"/>
    </source>
</evidence>
<dbReference type="FunCoup" id="G0MCW0">
    <property type="interactions" value="2299"/>
</dbReference>
<keyword evidence="2" id="KW-0732">Signal</keyword>
<name>G0MCW0_CAEBE</name>
<dbReference type="OrthoDB" id="10570599at2759"/>
<dbReference type="InterPro" id="IPR005098">
    <property type="entry name" value="DUF281"/>
</dbReference>
<dbReference type="Proteomes" id="UP000008068">
    <property type="component" value="Unassembled WGS sequence"/>
</dbReference>
<dbReference type="InParanoid" id="G0MCW0"/>
<dbReference type="OMA" id="ADCDINA"/>
<organism evidence="5">
    <name type="scientific">Caenorhabditis brenneri</name>
    <name type="common">Nematode worm</name>
    <dbReference type="NCBI Taxonomy" id="135651"/>
    <lineage>
        <taxon>Eukaryota</taxon>
        <taxon>Metazoa</taxon>
        <taxon>Ecdysozoa</taxon>
        <taxon>Nematoda</taxon>
        <taxon>Chromadorea</taxon>
        <taxon>Rhabditida</taxon>
        <taxon>Rhabditina</taxon>
        <taxon>Rhabditomorpha</taxon>
        <taxon>Rhabditoidea</taxon>
        <taxon>Rhabditidae</taxon>
        <taxon>Peloderinae</taxon>
        <taxon>Caenorhabditis</taxon>
    </lineage>
</organism>
<dbReference type="PANTHER" id="PTHR36517">
    <property type="entry name" value="PROTEIN CBG25732"/>
    <property type="match status" value="1"/>
</dbReference>
<accession>G0MCW0</accession>
<dbReference type="AlphaFoldDB" id="G0MCW0"/>
<feature type="signal peptide" evidence="2">
    <location>
        <begin position="1"/>
        <end position="18"/>
    </location>
</feature>
<reference evidence="5" key="1">
    <citation type="submission" date="2011-07" db="EMBL/GenBank/DDBJ databases">
        <authorList>
            <consortium name="Caenorhabditis brenneri Sequencing and Analysis Consortium"/>
            <person name="Wilson R.K."/>
        </authorList>
    </citation>
    <scope>NUCLEOTIDE SEQUENCE [LARGE SCALE GENOMIC DNA]</scope>
    <source>
        <strain evidence="5">PB2801</strain>
    </source>
</reference>
<feature type="region of interest" description="Disordered" evidence="1">
    <location>
        <begin position="39"/>
        <end position="58"/>
    </location>
</feature>
<feature type="domain" description="DUF281" evidence="3">
    <location>
        <begin position="102"/>
        <end position="156"/>
    </location>
</feature>
<gene>
    <name evidence="4" type="ORF">CAEBREN_14818</name>
</gene>
<evidence type="ECO:0000259" key="3">
    <source>
        <dbReference type="Pfam" id="PF03436"/>
    </source>
</evidence>
<proteinExistence type="predicted"/>
<keyword evidence="5" id="KW-1185">Reference proteome</keyword>
<dbReference type="EMBL" id="GL379790">
    <property type="protein sequence ID" value="EGT49710.1"/>
    <property type="molecule type" value="Genomic_DNA"/>
</dbReference>
<protein>
    <recommendedName>
        <fullName evidence="3">DUF281 domain-containing protein</fullName>
    </recommendedName>
</protein>
<dbReference type="eggNOG" id="ENOG502TK5G">
    <property type="taxonomic scope" value="Eukaryota"/>
</dbReference>
<dbReference type="PANTHER" id="PTHR36517:SF1">
    <property type="entry name" value="C6 DOMAIN-CONTAINING PROTEIN-RELATED"/>
    <property type="match status" value="1"/>
</dbReference>